<sequence>MVLAAAFRSAPPASQEVCTPPPSAPKSTTTLTPEDVGQVAAVAGGAPARTPTPVAAVTRTAATRRAAR</sequence>
<proteinExistence type="predicted"/>
<feature type="compositionally biased region" description="Low complexity" evidence="1">
    <location>
        <begin position="25"/>
        <end position="68"/>
    </location>
</feature>
<dbReference type="AlphaFoldDB" id="A0A6J4PRT8"/>
<accession>A0A6J4PRT8</accession>
<dbReference type="EMBL" id="CADCUP010000220">
    <property type="protein sequence ID" value="CAA9417774.1"/>
    <property type="molecule type" value="Genomic_DNA"/>
</dbReference>
<reference evidence="2" key="1">
    <citation type="submission" date="2020-02" db="EMBL/GenBank/DDBJ databases">
        <authorList>
            <person name="Meier V. D."/>
        </authorList>
    </citation>
    <scope>NUCLEOTIDE SEQUENCE</scope>
    <source>
        <strain evidence="2">AVDCRST_MAG06</strain>
    </source>
</reference>
<name>A0A6J4PRT8_9ACTN</name>
<evidence type="ECO:0000256" key="1">
    <source>
        <dbReference type="SAM" id="MobiDB-lite"/>
    </source>
</evidence>
<evidence type="ECO:0000313" key="2">
    <source>
        <dbReference type="EMBL" id="CAA9417774.1"/>
    </source>
</evidence>
<gene>
    <name evidence="2" type="ORF">AVDCRST_MAG06-3309</name>
</gene>
<protein>
    <submittedName>
        <fullName evidence="2">Uncharacterized protein</fullName>
    </submittedName>
</protein>
<organism evidence="2">
    <name type="scientific">uncultured Nocardioides sp</name>
    <dbReference type="NCBI Taxonomy" id="198441"/>
    <lineage>
        <taxon>Bacteria</taxon>
        <taxon>Bacillati</taxon>
        <taxon>Actinomycetota</taxon>
        <taxon>Actinomycetes</taxon>
        <taxon>Propionibacteriales</taxon>
        <taxon>Nocardioidaceae</taxon>
        <taxon>Nocardioides</taxon>
        <taxon>environmental samples</taxon>
    </lineage>
</organism>
<feature type="region of interest" description="Disordered" evidence="1">
    <location>
        <begin position="1"/>
        <end position="68"/>
    </location>
</feature>